<proteinExistence type="predicted"/>
<keyword evidence="1" id="KW-0472">Membrane</keyword>
<dbReference type="AlphaFoldDB" id="A0A4V2G4J9"/>
<feature type="transmembrane region" description="Helical" evidence="1">
    <location>
        <begin position="150"/>
        <end position="171"/>
    </location>
</feature>
<evidence type="ECO:0000313" key="2">
    <source>
        <dbReference type="EMBL" id="RZU41206.1"/>
    </source>
</evidence>
<keyword evidence="1" id="KW-1133">Transmembrane helix</keyword>
<keyword evidence="1" id="KW-0812">Transmembrane</keyword>
<dbReference type="RefSeq" id="WP_207231729.1">
    <property type="nucleotide sequence ID" value="NZ_SHKW01000001.1"/>
</dbReference>
<keyword evidence="3" id="KW-1185">Reference proteome</keyword>
<dbReference type="Proteomes" id="UP000292958">
    <property type="component" value="Unassembled WGS sequence"/>
</dbReference>
<feature type="transmembrane region" description="Helical" evidence="1">
    <location>
        <begin position="6"/>
        <end position="27"/>
    </location>
</feature>
<feature type="transmembrane region" description="Helical" evidence="1">
    <location>
        <begin position="178"/>
        <end position="198"/>
    </location>
</feature>
<accession>A0A4V2G4J9</accession>
<protein>
    <submittedName>
        <fullName evidence="2">Uncharacterized protein</fullName>
    </submittedName>
</protein>
<evidence type="ECO:0000256" key="1">
    <source>
        <dbReference type="SAM" id="Phobius"/>
    </source>
</evidence>
<reference evidence="2 3" key="1">
    <citation type="submission" date="2019-02" db="EMBL/GenBank/DDBJ databases">
        <title>Genomic Encyclopedia of Archaeal and Bacterial Type Strains, Phase II (KMG-II): from individual species to whole genera.</title>
        <authorList>
            <person name="Goeker M."/>
        </authorList>
    </citation>
    <scope>NUCLEOTIDE SEQUENCE [LARGE SCALE GENOMIC DNA]</scope>
    <source>
        <strain evidence="2 3">DSM 18101</strain>
    </source>
</reference>
<feature type="transmembrane region" description="Helical" evidence="1">
    <location>
        <begin position="210"/>
        <end position="229"/>
    </location>
</feature>
<sequence length="310" mass="34075">MMTQDAFVGLLSYLEPILCAMVLTLLLRSKEARNFIFLVGLLSVKIISSAICLPVLYFAPQHAIEKHMAYQIYFYVYWTSYALEAILSLLVIYSIFKLAMAPLKGLQTLGMLVFRWVAAISIAVSIGVAFTPHLTGLKFMVAMVTQLQQTSSILTLCLLLFVCFAIVPMGLSHRSRIFGVSFGLGFLATTELVRSAWLSHSTKMYSTVNTISGLTICLTLLVWSAYFAFPEPKRRLIVLPTTSPFLRWNQISMALGDNPGYVAVGGIPPELFAPAELEVMRRASAKMVPELVDSVSAPASGSAIMRSIPA</sequence>
<evidence type="ECO:0000313" key="3">
    <source>
        <dbReference type="Proteomes" id="UP000292958"/>
    </source>
</evidence>
<dbReference type="EMBL" id="SHKW01000001">
    <property type="protein sequence ID" value="RZU41206.1"/>
    <property type="molecule type" value="Genomic_DNA"/>
</dbReference>
<name>A0A4V2G4J9_9BACT</name>
<gene>
    <name evidence="2" type="ORF">BDD14_2710</name>
</gene>
<comment type="caution">
    <text evidence="2">The sequence shown here is derived from an EMBL/GenBank/DDBJ whole genome shotgun (WGS) entry which is preliminary data.</text>
</comment>
<feature type="transmembrane region" description="Helical" evidence="1">
    <location>
        <begin position="34"/>
        <end position="60"/>
    </location>
</feature>
<organism evidence="2 3">
    <name type="scientific">Edaphobacter modestus</name>
    <dbReference type="NCBI Taxonomy" id="388466"/>
    <lineage>
        <taxon>Bacteria</taxon>
        <taxon>Pseudomonadati</taxon>
        <taxon>Acidobacteriota</taxon>
        <taxon>Terriglobia</taxon>
        <taxon>Terriglobales</taxon>
        <taxon>Acidobacteriaceae</taxon>
        <taxon>Edaphobacter</taxon>
    </lineage>
</organism>
<feature type="transmembrane region" description="Helical" evidence="1">
    <location>
        <begin position="108"/>
        <end position="130"/>
    </location>
</feature>
<feature type="transmembrane region" description="Helical" evidence="1">
    <location>
        <begin position="72"/>
        <end position="96"/>
    </location>
</feature>